<keyword evidence="3" id="KW-1185">Reference proteome</keyword>
<accession>A0A6J5GXQ3</accession>
<dbReference type="EMBL" id="CADIKL010000057">
    <property type="protein sequence ID" value="CAB3808145.1"/>
    <property type="molecule type" value="Genomic_DNA"/>
</dbReference>
<reference evidence="2 3" key="1">
    <citation type="submission" date="2020-04" db="EMBL/GenBank/DDBJ databases">
        <authorList>
            <person name="De Canck E."/>
        </authorList>
    </citation>
    <scope>NUCLEOTIDE SEQUENCE [LARGE SCALE GENOMIC DNA]</scope>
    <source>
        <strain evidence="2 3">LMG 28688</strain>
    </source>
</reference>
<gene>
    <name evidence="2" type="ORF">LMG28688_06698</name>
</gene>
<keyword evidence="1" id="KW-0472">Membrane</keyword>
<proteinExistence type="predicted"/>
<evidence type="ECO:0000256" key="1">
    <source>
        <dbReference type="SAM" id="Phobius"/>
    </source>
</evidence>
<dbReference type="Proteomes" id="UP000494119">
    <property type="component" value="Unassembled WGS sequence"/>
</dbReference>
<dbReference type="RefSeq" id="WP_281365327.1">
    <property type="nucleotide sequence ID" value="NZ_CADIKL010000057.1"/>
</dbReference>
<dbReference type="AlphaFoldDB" id="A0A6J5GXQ3"/>
<evidence type="ECO:0000313" key="3">
    <source>
        <dbReference type="Proteomes" id="UP000494119"/>
    </source>
</evidence>
<evidence type="ECO:0000313" key="2">
    <source>
        <dbReference type="EMBL" id="CAB3808145.1"/>
    </source>
</evidence>
<keyword evidence="1" id="KW-0812">Transmembrane</keyword>
<feature type="transmembrane region" description="Helical" evidence="1">
    <location>
        <begin position="12"/>
        <end position="32"/>
    </location>
</feature>
<protein>
    <submittedName>
        <fullName evidence="2">Uncharacterized protein</fullName>
    </submittedName>
</protein>
<organism evidence="2 3">
    <name type="scientific">Paraburkholderia caffeinitolerans</name>
    <dbReference type="NCBI Taxonomy" id="1723730"/>
    <lineage>
        <taxon>Bacteria</taxon>
        <taxon>Pseudomonadati</taxon>
        <taxon>Pseudomonadota</taxon>
        <taxon>Betaproteobacteria</taxon>
        <taxon>Burkholderiales</taxon>
        <taxon>Burkholderiaceae</taxon>
        <taxon>Paraburkholderia</taxon>
    </lineage>
</organism>
<name>A0A6J5GXQ3_9BURK</name>
<sequence>MISNNSPLETLAAFAIVFVAGVLSTTVLGKYIDKVRRDARTSVA</sequence>
<keyword evidence="1" id="KW-1133">Transmembrane helix</keyword>